<comment type="caution">
    <text evidence="1">The sequence shown here is derived from an EMBL/GenBank/DDBJ whole genome shotgun (WGS) entry which is preliminary data.</text>
</comment>
<dbReference type="Proteomes" id="UP001148629">
    <property type="component" value="Unassembled WGS sequence"/>
</dbReference>
<organism evidence="1 2">
    <name type="scientific">Fusarium decemcellulare</name>
    <dbReference type="NCBI Taxonomy" id="57161"/>
    <lineage>
        <taxon>Eukaryota</taxon>
        <taxon>Fungi</taxon>
        <taxon>Dikarya</taxon>
        <taxon>Ascomycota</taxon>
        <taxon>Pezizomycotina</taxon>
        <taxon>Sordariomycetes</taxon>
        <taxon>Hypocreomycetidae</taxon>
        <taxon>Hypocreales</taxon>
        <taxon>Nectriaceae</taxon>
        <taxon>Fusarium</taxon>
        <taxon>Fusarium decemcellulare species complex</taxon>
    </lineage>
</organism>
<sequence length="455" mass="50132">MANEGRIATLDFLANQSTVADRLPVYSKMLFDGKAAKSLSFETIAKHLDRSEVACAALFYGQATASPEDINRLSELLDLPKETLEAQMTGFPNRGQAGPMPPVEPLIYRLYEIVQNYGYAYKAILNEKFGDGIMSAICFSTTVDKEVDEAGSPWVVITLKGKCCNGFGPSTKKPQSSDLCVWYPGASQDDFTCHSQEHNQFPVSTNISGGLGTSRTDHSPHSQRRISIRLTRSLQNHGGHEKLQEAVEFEYKEHLKLPRKLKSSRPQHTTNIHFYNTLSTILNTEHSLAFLSLSTPAFRMPSSKNTNGQTPGYPLGCSVMAKPTNNGQTPGYPLGCNVMAKPAANAPTKDTRAPVEFTANMVTKSKLKMALAAEKGTDFKKLKLKRKQKEAEKRNKAAGRGAPEEEESSADDDEDIEDGGAEIDEDEDDEEETKGVRIHSQLGNKFTFEQNTNLN</sequence>
<reference evidence="1" key="1">
    <citation type="submission" date="2022-08" db="EMBL/GenBank/DDBJ databases">
        <title>Genome Sequence of Fusarium decemcellulare.</title>
        <authorList>
            <person name="Buettner E."/>
        </authorList>
    </citation>
    <scope>NUCLEOTIDE SEQUENCE</scope>
    <source>
        <strain evidence="1">Babe19</strain>
    </source>
</reference>
<keyword evidence="2" id="KW-1185">Reference proteome</keyword>
<accession>A0ACC1SPR5</accession>
<dbReference type="EMBL" id="JANRMS010000211">
    <property type="protein sequence ID" value="KAJ3544121.1"/>
    <property type="molecule type" value="Genomic_DNA"/>
</dbReference>
<evidence type="ECO:0000313" key="2">
    <source>
        <dbReference type="Proteomes" id="UP001148629"/>
    </source>
</evidence>
<gene>
    <name evidence="1" type="ORF">NM208_g3220</name>
</gene>
<name>A0ACC1SPR5_9HYPO</name>
<evidence type="ECO:0000313" key="1">
    <source>
        <dbReference type="EMBL" id="KAJ3544121.1"/>
    </source>
</evidence>
<proteinExistence type="predicted"/>
<protein>
    <submittedName>
        <fullName evidence="1">Uncharacterized protein</fullName>
    </submittedName>
</protein>